<evidence type="ECO:0000313" key="3">
    <source>
        <dbReference type="Proteomes" id="UP000027466"/>
    </source>
</evidence>
<evidence type="ECO:0000259" key="1">
    <source>
        <dbReference type="PROSITE" id="PS51819"/>
    </source>
</evidence>
<reference evidence="2 3" key="1">
    <citation type="submission" date="2014-03" db="EMBL/GenBank/DDBJ databases">
        <title>Draft Genome Sequences of Four Burkholderia Strains.</title>
        <authorList>
            <person name="Liu X.Y."/>
            <person name="Li C.X."/>
            <person name="Xu J.H."/>
        </authorList>
    </citation>
    <scope>NUCLEOTIDE SEQUENCE [LARGE SCALE GENOMIC DNA]</scope>
    <source>
        <strain evidence="2 3">DSM 50014</strain>
    </source>
</reference>
<organism evidence="2 3">
    <name type="scientific">Caballeronia glathei</name>
    <dbReference type="NCBI Taxonomy" id="60547"/>
    <lineage>
        <taxon>Bacteria</taxon>
        <taxon>Pseudomonadati</taxon>
        <taxon>Pseudomonadota</taxon>
        <taxon>Betaproteobacteria</taxon>
        <taxon>Burkholderiales</taxon>
        <taxon>Burkholderiaceae</taxon>
        <taxon>Caballeronia</taxon>
    </lineage>
</organism>
<gene>
    <name evidence="2" type="ORF">BG61_05550</name>
</gene>
<dbReference type="STRING" id="60547.GCA_000751215_06728"/>
<dbReference type="Proteomes" id="UP000027466">
    <property type="component" value="Unassembled WGS sequence"/>
</dbReference>
<evidence type="ECO:0000313" key="2">
    <source>
        <dbReference type="EMBL" id="KDR37952.1"/>
    </source>
</evidence>
<dbReference type="InterPro" id="IPR029068">
    <property type="entry name" value="Glyas_Bleomycin-R_OHBP_Dase"/>
</dbReference>
<accession>A0A069PBS8</accession>
<name>A0A069PBS8_9BURK</name>
<dbReference type="InterPro" id="IPR037523">
    <property type="entry name" value="VOC_core"/>
</dbReference>
<dbReference type="PROSITE" id="PS51819">
    <property type="entry name" value="VOC"/>
    <property type="match status" value="1"/>
</dbReference>
<dbReference type="AlphaFoldDB" id="A0A069PBS8"/>
<dbReference type="InterPro" id="IPR004360">
    <property type="entry name" value="Glyas_Fos-R_dOase_dom"/>
</dbReference>
<dbReference type="SUPFAM" id="SSF54593">
    <property type="entry name" value="Glyoxalase/Bleomycin resistance protein/Dihydroxybiphenyl dioxygenase"/>
    <property type="match status" value="1"/>
</dbReference>
<proteinExistence type="predicted"/>
<feature type="domain" description="VOC" evidence="1">
    <location>
        <begin position="9"/>
        <end position="134"/>
    </location>
</feature>
<dbReference type="Gene3D" id="3.10.180.10">
    <property type="entry name" value="2,3-Dihydroxybiphenyl 1,2-Dioxygenase, domain 1"/>
    <property type="match status" value="1"/>
</dbReference>
<protein>
    <submittedName>
        <fullName evidence="2">Glyoxalase</fullName>
    </submittedName>
</protein>
<keyword evidence="3" id="KW-1185">Reference proteome</keyword>
<comment type="caution">
    <text evidence="2">The sequence shown here is derived from an EMBL/GenBank/DDBJ whole genome shotgun (WGS) entry which is preliminary data.</text>
</comment>
<sequence length="139" mass="15432">MTTGTVTTGIAHIGLTVPDINLSRDFFVNCLGWKQVGEKPEYPAVFVSDSLITLTLWEVKDKVNLVNFDRKTNVGLHHLALRVPSESALEEVFDRASRWPGVRVEFAPQLLGAGPSKHAMLYEPGGLRLEFNFNPSKPN</sequence>
<dbReference type="Pfam" id="PF00903">
    <property type="entry name" value="Glyoxalase"/>
    <property type="match status" value="1"/>
</dbReference>
<dbReference type="EMBL" id="JFHC01000120">
    <property type="protein sequence ID" value="KDR37952.1"/>
    <property type="molecule type" value="Genomic_DNA"/>
</dbReference>
<dbReference type="RefSeq" id="WP_035940187.1">
    <property type="nucleotide sequence ID" value="NZ_CADFFX010000062.1"/>
</dbReference>